<comment type="cofactor">
    <cofactor evidence="1 4">
        <name>pyridoxal 5'-phosphate</name>
        <dbReference type="ChEBI" id="CHEBI:597326"/>
    </cofactor>
</comment>
<dbReference type="PROSITE" id="PS00868">
    <property type="entry name" value="CYS_MET_METAB_PP"/>
    <property type="match status" value="1"/>
</dbReference>
<dbReference type="EMBL" id="JBHTIF010000001">
    <property type="protein sequence ID" value="MFD0725450.1"/>
    <property type="molecule type" value="Genomic_DNA"/>
</dbReference>
<sequence length="379" mass="39811">MASELRPETVSVHVGNEADPATGAVAPPIHLATTFRHGPAGERVAGYEYQREGNPTNDRLREALAALEGGATASTFASGMAAISGLLECLPNGARVLIPDDCYTGLRMVCAEFLPERGIEAVMIDMADLDAVRAACAKGVDLLWIETPSNPKMKVCDIAALAEIGHAHEAIVVADNTFATPLLQRPLALGADVVMHSTTKYFGGHSDVLGGALVFAKDDALAQKVAHRLHVTGATLAPFSAWLILRGCRSLGARMAMHCANARAVADFLAAHPAIERVNYPGLASHAGHGVAAKQMRDFGGMLSIELRGGREAALAMAGKLRVFTNATSLGGCESLVEHRASVEGPNPRSPQNLLRMSVGLEHVDDLIADLRQALDGVG</sequence>
<evidence type="ECO:0000256" key="5">
    <source>
        <dbReference type="SAM" id="MobiDB-lite"/>
    </source>
</evidence>
<gene>
    <name evidence="6" type="ORF">ACFQ0E_07510</name>
</gene>
<dbReference type="Proteomes" id="UP001597110">
    <property type="component" value="Unassembled WGS sequence"/>
</dbReference>
<accession>A0ABW2YB97</accession>
<protein>
    <submittedName>
        <fullName evidence="6">Trans-sulfuration enzyme family protein</fullName>
    </submittedName>
</protein>
<dbReference type="RefSeq" id="WP_386823074.1">
    <property type="nucleotide sequence ID" value="NZ_JBHTIF010000001.1"/>
</dbReference>
<dbReference type="Pfam" id="PF01053">
    <property type="entry name" value="Cys_Met_Meta_PP"/>
    <property type="match status" value="1"/>
</dbReference>
<evidence type="ECO:0000313" key="7">
    <source>
        <dbReference type="Proteomes" id="UP001597110"/>
    </source>
</evidence>
<dbReference type="InterPro" id="IPR015422">
    <property type="entry name" value="PyrdxlP-dep_Trfase_small"/>
</dbReference>
<dbReference type="InterPro" id="IPR054542">
    <property type="entry name" value="Cys_met_metab_PP"/>
</dbReference>
<comment type="similarity">
    <text evidence="2 4">Belongs to the trans-sulfuration enzymes family.</text>
</comment>
<dbReference type="Gene3D" id="3.90.1150.10">
    <property type="entry name" value="Aspartate Aminotransferase, domain 1"/>
    <property type="match status" value="1"/>
</dbReference>
<evidence type="ECO:0000256" key="2">
    <source>
        <dbReference type="ARBA" id="ARBA00009077"/>
    </source>
</evidence>
<dbReference type="PANTHER" id="PTHR11808:SF15">
    <property type="entry name" value="CYSTATHIONINE GAMMA-LYASE"/>
    <property type="match status" value="1"/>
</dbReference>
<keyword evidence="7" id="KW-1185">Reference proteome</keyword>
<organism evidence="6 7">
    <name type="scientific">Lysobacter brunescens</name>
    <dbReference type="NCBI Taxonomy" id="262323"/>
    <lineage>
        <taxon>Bacteria</taxon>
        <taxon>Pseudomonadati</taxon>
        <taxon>Pseudomonadota</taxon>
        <taxon>Gammaproteobacteria</taxon>
        <taxon>Lysobacterales</taxon>
        <taxon>Lysobacteraceae</taxon>
        <taxon>Lysobacter</taxon>
    </lineage>
</organism>
<feature type="region of interest" description="Disordered" evidence="5">
    <location>
        <begin position="1"/>
        <end position="23"/>
    </location>
</feature>
<proteinExistence type="inferred from homology"/>
<dbReference type="SUPFAM" id="SSF53383">
    <property type="entry name" value="PLP-dependent transferases"/>
    <property type="match status" value="1"/>
</dbReference>
<dbReference type="InterPro" id="IPR015421">
    <property type="entry name" value="PyrdxlP-dep_Trfase_major"/>
</dbReference>
<dbReference type="CDD" id="cd00614">
    <property type="entry name" value="CGS_like"/>
    <property type="match status" value="1"/>
</dbReference>
<reference evidence="7" key="1">
    <citation type="journal article" date="2019" name="Int. J. Syst. Evol. Microbiol.">
        <title>The Global Catalogue of Microorganisms (GCM) 10K type strain sequencing project: providing services to taxonomists for standard genome sequencing and annotation.</title>
        <authorList>
            <consortium name="The Broad Institute Genomics Platform"/>
            <consortium name="The Broad Institute Genome Sequencing Center for Infectious Disease"/>
            <person name="Wu L."/>
            <person name="Ma J."/>
        </authorList>
    </citation>
    <scope>NUCLEOTIDE SEQUENCE [LARGE SCALE GENOMIC DNA]</scope>
    <source>
        <strain evidence="7">CCUG 55585</strain>
    </source>
</reference>
<keyword evidence="3 4" id="KW-0663">Pyridoxal phosphate</keyword>
<evidence type="ECO:0000256" key="3">
    <source>
        <dbReference type="ARBA" id="ARBA00022898"/>
    </source>
</evidence>
<comment type="caution">
    <text evidence="6">The sequence shown here is derived from an EMBL/GenBank/DDBJ whole genome shotgun (WGS) entry which is preliminary data.</text>
</comment>
<evidence type="ECO:0000313" key="6">
    <source>
        <dbReference type="EMBL" id="MFD0725450.1"/>
    </source>
</evidence>
<dbReference type="InterPro" id="IPR000277">
    <property type="entry name" value="Cys/Met-Metab_PyrdxlP-dep_enz"/>
</dbReference>
<name>A0ABW2YB97_9GAMM</name>
<dbReference type="PANTHER" id="PTHR11808">
    <property type="entry name" value="TRANS-SULFURATION ENZYME FAMILY MEMBER"/>
    <property type="match status" value="1"/>
</dbReference>
<evidence type="ECO:0000256" key="4">
    <source>
        <dbReference type="RuleBase" id="RU362118"/>
    </source>
</evidence>
<dbReference type="InterPro" id="IPR015424">
    <property type="entry name" value="PyrdxlP-dep_Trfase"/>
</dbReference>
<dbReference type="PIRSF" id="PIRSF001434">
    <property type="entry name" value="CGS"/>
    <property type="match status" value="1"/>
</dbReference>
<evidence type="ECO:0000256" key="1">
    <source>
        <dbReference type="ARBA" id="ARBA00001933"/>
    </source>
</evidence>
<dbReference type="Gene3D" id="3.40.640.10">
    <property type="entry name" value="Type I PLP-dependent aspartate aminotransferase-like (Major domain)"/>
    <property type="match status" value="1"/>
</dbReference>